<protein>
    <submittedName>
        <fullName evidence="1">Uncharacterized protein</fullName>
    </submittedName>
</protein>
<sequence>MGVSSLGQPSFTFLLPDPSPAVTRYTTSDDHSATVDANNGGCASVLPVCCNPAVYESALEALSNSPDESKLLYWWCTQARGLIDHAPNVCPARPAAWLCDVSDLELVRRFIFGSACSVPSTSAGPSVELALFHNAFRGFYRDSLSALLSFSEKFLHSTEDDLALDLCNRLLQTLLPLTFNEESRIQLLAGVHSAALTRDFSPLEVSFVFYLILSLFLHLPLLLEEFTSKLYSPAQVVSAVYT</sequence>
<keyword evidence="2" id="KW-1185">Reference proteome</keyword>
<accession>A0A3P6TKC8</accession>
<reference evidence="1 2" key="1">
    <citation type="submission" date="2018-11" db="EMBL/GenBank/DDBJ databases">
        <authorList>
            <consortium name="Pathogen Informatics"/>
        </authorList>
    </citation>
    <scope>NUCLEOTIDE SEQUENCE [LARGE SCALE GENOMIC DNA]</scope>
</reference>
<proteinExistence type="predicted"/>
<evidence type="ECO:0000313" key="1">
    <source>
        <dbReference type="EMBL" id="VDK79660.1"/>
    </source>
</evidence>
<dbReference type="EMBL" id="UYRU01043020">
    <property type="protein sequence ID" value="VDK79660.1"/>
    <property type="molecule type" value="Genomic_DNA"/>
</dbReference>
<name>A0A3P6TKC8_DIBLA</name>
<dbReference type="AlphaFoldDB" id="A0A3P6TKC8"/>
<dbReference type="Proteomes" id="UP000281553">
    <property type="component" value="Unassembled WGS sequence"/>
</dbReference>
<organism evidence="1 2">
    <name type="scientific">Dibothriocephalus latus</name>
    <name type="common">Fish tapeworm</name>
    <name type="synonym">Diphyllobothrium latum</name>
    <dbReference type="NCBI Taxonomy" id="60516"/>
    <lineage>
        <taxon>Eukaryota</taxon>
        <taxon>Metazoa</taxon>
        <taxon>Spiralia</taxon>
        <taxon>Lophotrochozoa</taxon>
        <taxon>Platyhelminthes</taxon>
        <taxon>Cestoda</taxon>
        <taxon>Eucestoda</taxon>
        <taxon>Diphyllobothriidea</taxon>
        <taxon>Diphyllobothriidae</taxon>
        <taxon>Dibothriocephalus</taxon>
    </lineage>
</organism>
<gene>
    <name evidence="1" type="ORF">DILT_LOCUS3035</name>
</gene>
<evidence type="ECO:0000313" key="2">
    <source>
        <dbReference type="Proteomes" id="UP000281553"/>
    </source>
</evidence>